<proteinExistence type="predicted"/>
<evidence type="ECO:0000256" key="2">
    <source>
        <dbReference type="PROSITE-ProRule" id="PRU00708"/>
    </source>
</evidence>
<feature type="repeat" description="PPR" evidence="2">
    <location>
        <begin position="186"/>
        <end position="220"/>
    </location>
</feature>
<accession>A0AA88V647</accession>
<dbReference type="Pfam" id="PF13041">
    <property type="entry name" value="PPR_2"/>
    <property type="match status" value="2"/>
</dbReference>
<keyword evidence="4" id="KW-1185">Reference proteome</keyword>
<dbReference type="InterPro" id="IPR046960">
    <property type="entry name" value="PPR_At4g14850-like_plant"/>
</dbReference>
<reference evidence="3" key="1">
    <citation type="submission" date="2022-12" db="EMBL/GenBank/DDBJ databases">
        <title>Draft genome assemblies for two species of Escallonia (Escalloniales).</title>
        <authorList>
            <person name="Chanderbali A."/>
            <person name="Dervinis C."/>
            <person name="Anghel I."/>
            <person name="Soltis D."/>
            <person name="Soltis P."/>
            <person name="Zapata F."/>
        </authorList>
    </citation>
    <scope>NUCLEOTIDE SEQUENCE</scope>
    <source>
        <strain evidence="3">UCBG64.0493</strain>
        <tissue evidence="3">Leaf</tissue>
    </source>
</reference>
<protein>
    <recommendedName>
        <fullName evidence="5">Pentatricopeptide repeat-containing protein</fullName>
    </recommendedName>
</protein>
<feature type="repeat" description="PPR" evidence="2">
    <location>
        <begin position="81"/>
        <end position="115"/>
    </location>
</feature>
<sequence>MQTTEDIKLDDMRPRFAYASILRVCAQTGNLELGRMIHGLVLTNGLGVRKVLLANALIQMYSKCGRVGQARLVFDYSQELDGVSWNSVITGYVQSGMNSEMMRLLVKMHRSKVGFSSYASNVTFSAIIKGCNACQEYEYGKQMHAHICKRNLQYDEFIGSSLVELYSLLGSIKDGMKCFSSTTKRDIITWTSIIMAHAQSGEFEGALSLFCRLLESGPKPDEFTISIMLSVCADLAAARSGEQIQGYAIKSGIDKLIVVHNSLLSMYARCGDIDSARLAFESTDSPDVVSWSVMICGSAQHGRSRDALSLFELMKDHQIAPNHITFLGVLTACSHGGLVEEGLKNSSYN</sequence>
<dbReference type="AlphaFoldDB" id="A0AA88V647"/>
<dbReference type="EMBL" id="JAVXUP010002577">
    <property type="protein sequence ID" value="KAK3002515.1"/>
    <property type="molecule type" value="Genomic_DNA"/>
</dbReference>
<dbReference type="NCBIfam" id="TIGR00756">
    <property type="entry name" value="PPR"/>
    <property type="match status" value="3"/>
</dbReference>
<evidence type="ECO:0008006" key="5">
    <source>
        <dbReference type="Google" id="ProtNLM"/>
    </source>
</evidence>
<dbReference type="GO" id="GO:0003723">
    <property type="term" value="F:RNA binding"/>
    <property type="evidence" value="ECO:0007669"/>
    <property type="project" value="InterPro"/>
</dbReference>
<dbReference type="PROSITE" id="PS51375">
    <property type="entry name" value="PPR"/>
    <property type="match status" value="3"/>
</dbReference>
<dbReference type="FunFam" id="1.25.40.10:FF:000285">
    <property type="entry name" value="Pentatricopeptide repeat-containing protein, chloroplastic"/>
    <property type="match status" value="1"/>
</dbReference>
<dbReference type="FunFam" id="1.25.40.10:FF:000031">
    <property type="entry name" value="Pentatricopeptide repeat-containing protein mitochondrial"/>
    <property type="match status" value="1"/>
</dbReference>
<keyword evidence="1" id="KW-0677">Repeat</keyword>
<dbReference type="InterPro" id="IPR002885">
    <property type="entry name" value="PPR_rpt"/>
</dbReference>
<gene>
    <name evidence="3" type="ORF">RJ639_021675</name>
</gene>
<dbReference type="Proteomes" id="UP001188597">
    <property type="component" value="Unassembled WGS sequence"/>
</dbReference>
<feature type="repeat" description="PPR" evidence="2">
    <location>
        <begin position="287"/>
        <end position="321"/>
    </location>
</feature>
<dbReference type="Gene3D" id="1.25.40.10">
    <property type="entry name" value="Tetratricopeptide repeat domain"/>
    <property type="match status" value="3"/>
</dbReference>
<organism evidence="3 4">
    <name type="scientific">Escallonia herrerae</name>
    <dbReference type="NCBI Taxonomy" id="1293975"/>
    <lineage>
        <taxon>Eukaryota</taxon>
        <taxon>Viridiplantae</taxon>
        <taxon>Streptophyta</taxon>
        <taxon>Embryophyta</taxon>
        <taxon>Tracheophyta</taxon>
        <taxon>Spermatophyta</taxon>
        <taxon>Magnoliopsida</taxon>
        <taxon>eudicotyledons</taxon>
        <taxon>Gunneridae</taxon>
        <taxon>Pentapetalae</taxon>
        <taxon>asterids</taxon>
        <taxon>campanulids</taxon>
        <taxon>Escalloniales</taxon>
        <taxon>Escalloniaceae</taxon>
        <taxon>Escallonia</taxon>
    </lineage>
</organism>
<dbReference type="InterPro" id="IPR011990">
    <property type="entry name" value="TPR-like_helical_dom_sf"/>
</dbReference>
<dbReference type="Pfam" id="PF01535">
    <property type="entry name" value="PPR"/>
    <property type="match status" value="3"/>
</dbReference>
<evidence type="ECO:0000313" key="3">
    <source>
        <dbReference type="EMBL" id="KAK3002515.1"/>
    </source>
</evidence>
<comment type="caution">
    <text evidence="3">The sequence shown here is derived from an EMBL/GenBank/DDBJ whole genome shotgun (WGS) entry which is preliminary data.</text>
</comment>
<name>A0AA88V647_9ASTE</name>
<dbReference type="GO" id="GO:0009451">
    <property type="term" value="P:RNA modification"/>
    <property type="evidence" value="ECO:0007669"/>
    <property type="project" value="InterPro"/>
</dbReference>
<evidence type="ECO:0000256" key="1">
    <source>
        <dbReference type="ARBA" id="ARBA00022737"/>
    </source>
</evidence>
<evidence type="ECO:0000313" key="4">
    <source>
        <dbReference type="Proteomes" id="UP001188597"/>
    </source>
</evidence>
<dbReference type="PANTHER" id="PTHR47926:SF381">
    <property type="entry name" value="DYW DOMAIN-CONTAINING PROTEIN"/>
    <property type="match status" value="1"/>
</dbReference>
<dbReference type="PANTHER" id="PTHR47926">
    <property type="entry name" value="PENTATRICOPEPTIDE REPEAT-CONTAINING PROTEIN"/>
    <property type="match status" value="1"/>
</dbReference>